<keyword evidence="2" id="KW-1185">Reference proteome</keyword>
<evidence type="ECO:0000313" key="1">
    <source>
        <dbReference type="EMBL" id="KAH7865731.1"/>
    </source>
</evidence>
<protein>
    <submittedName>
        <fullName evidence="1">Uncharacterized protein</fullName>
    </submittedName>
</protein>
<comment type="caution">
    <text evidence="1">The sequence shown here is derived from an EMBL/GenBank/DDBJ whole genome shotgun (WGS) entry which is preliminary data.</text>
</comment>
<evidence type="ECO:0000313" key="2">
    <source>
        <dbReference type="Proteomes" id="UP000828048"/>
    </source>
</evidence>
<dbReference type="Proteomes" id="UP000828048">
    <property type="component" value="Chromosome 9"/>
</dbReference>
<dbReference type="EMBL" id="CM037159">
    <property type="protein sequence ID" value="KAH7865731.1"/>
    <property type="molecule type" value="Genomic_DNA"/>
</dbReference>
<reference evidence="1 2" key="1">
    <citation type="journal article" date="2021" name="Hortic Res">
        <title>High-quality reference genome and annotation aids understanding of berry development for evergreen blueberry (Vaccinium darrowii).</title>
        <authorList>
            <person name="Yu J."/>
            <person name="Hulse-Kemp A.M."/>
            <person name="Babiker E."/>
            <person name="Staton M."/>
        </authorList>
    </citation>
    <scope>NUCLEOTIDE SEQUENCE [LARGE SCALE GENOMIC DNA]</scope>
    <source>
        <strain evidence="2">cv. NJ 8807/NJ 8810</strain>
        <tissue evidence="1">Young leaf</tissue>
    </source>
</reference>
<organism evidence="1 2">
    <name type="scientific">Vaccinium darrowii</name>
    <dbReference type="NCBI Taxonomy" id="229202"/>
    <lineage>
        <taxon>Eukaryota</taxon>
        <taxon>Viridiplantae</taxon>
        <taxon>Streptophyta</taxon>
        <taxon>Embryophyta</taxon>
        <taxon>Tracheophyta</taxon>
        <taxon>Spermatophyta</taxon>
        <taxon>Magnoliopsida</taxon>
        <taxon>eudicotyledons</taxon>
        <taxon>Gunneridae</taxon>
        <taxon>Pentapetalae</taxon>
        <taxon>asterids</taxon>
        <taxon>Ericales</taxon>
        <taxon>Ericaceae</taxon>
        <taxon>Vaccinioideae</taxon>
        <taxon>Vaccinieae</taxon>
        <taxon>Vaccinium</taxon>
    </lineage>
</organism>
<gene>
    <name evidence="1" type="ORF">Vadar_010424</name>
</gene>
<accession>A0ACB7ZJF2</accession>
<sequence>MATTNGAGGHTVVKIVRFMECHRNTAAIRGIRAIDGCLEFKKSGPSDTPEVMVCSTCGCDRHFHRKVEQLPGDGELPTEKTTPLNRHAAAAVGAPLPPRPPKRKTKAATPPPAAPKSNAGSEGFSAWRKVGEGNMPPKKRRLNMEEGESSAKPSTSA</sequence>
<proteinExistence type="predicted"/>
<name>A0ACB7ZJF2_9ERIC</name>